<dbReference type="GeneID" id="54304221"/>
<protein>
    <submittedName>
        <fullName evidence="1">Uncharacterized protein</fullName>
    </submittedName>
</protein>
<name>A0A6A6BC65_9PEZI</name>
<dbReference type="Proteomes" id="UP000799438">
    <property type="component" value="Unassembled WGS sequence"/>
</dbReference>
<reference evidence="1" key="1">
    <citation type="journal article" date="2020" name="Stud. Mycol.">
        <title>101 Dothideomycetes genomes: a test case for predicting lifestyles and emergence of pathogens.</title>
        <authorList>
            <person name="Haridas S."/>
            <person name="Albert R."/>
            <person name="Binder M."/>
            <person name="Bloem J."/>
            <person name="Labutti K."/>
            <person name="Salamov A."/>
            <person name="Andreopoulos B."/>
            <person name="Baker S."/>
            <person name="Barry K."/>
            <person name="Bills G."/>
            <person name="Bluhm B."/>
            <person name="Cannon C."/>
            <person name="Castanera R."/>
            <person name="Culley D."/>
            <person name="Daum C."/>
            <person name="Ezra D."/>
            <person name="Gonzalez J."/>
            <person name="Henrissat B."/>
            <person name="Kuo A."/>
            <person name="Liang C."/>
            <person name="Lipzen A."/>
            <person name="Lutzoni F."/>
            <person name="Magnuson J."/>
            <person name="Mondo S."/>
            <person name="Nolan M."/>
            <person name="Ohm R."/>
            <person name="Pangilinan J."/>
            <person name="Park H.-J."/>
            <person name="Ramirez L."/>
            <person name="Alfaro M."/>
            <person name="Sun H."/>
            <person name="Tritt A."/>
            <person name="Yoshinaga Y."/>
            <person name="Zwiers L.-H."/>
            <person name="Turgeon B."/>
            <person name="Goodwin S."/>
            <person name="Spatafora J."/>
            <person name="Crous P."/>
            <person name="Grigoriev I."/>
        </authorList>
    </citation>
    <scope>NUCLEOTIDE SEQUENCE</scope>
    <source>
        <strain evidence="1">CBS 121167</strain>
    </source>
</reference>
<proteinExistence type="predicted"/>
<accession>A0A6A6BC65</accession>
<sequence>MNRKTPASSDRDCYLDLFCFIRFISDFMFSNNFSKTVCLFDADLDQLLDDAVQRHLFEALRQMMHRPWWNRMWTIRDRRANKGQYDLWLNIFTVGDVCKRCKGFQSHSSQSAIFNSVRLQECPPVFLARHSRHRRYERVLEKAR</sequence>
<keyword evidence="2" id="KW-1185">Reference proteome</keyword>
<evidence type="ECO:0000313" key="1">
    <source>
        <dbReference type="EMBL" id="KAF2140507.1"/>
    </source>
</evidence>
<dbReference type="AlphaFoldDB" id="A0A6A6BC65"/>
<dbReference type="RefSeq" id="XP_033396220.1">
    <property type="nucleotide sequence ID" value="XM_033546714.1"/>
</dbReference>
<organism evidence="1 2">
    <name type="scientific">Aplosporella prunicola CBS 121167</name>
    <dbReference type="NCBI Taxonomy" id="1176127"/>
    <lineage>
        <taxon>Eukaryota</taxon>
        <taxon>Fungi</taxon>
        <taxon>Dikarya</taxon>
        <taxon>Ascomycota</taxon>
        <taxon>Pezizomycotina</taxon>
        <taxon>Dothideomycetes</taxon>
        <taxon>Dothideomycetes incertae sedis</taxon>
        <taxon>Botryosphaeriales</taxon>
        <taxon>Aplosporellaceae</taxon>
        <taxon>Aplosporella</taxon>
    </lineage>
</organism>
<evidence type="ECO:0000313" key="2">
    <source>
        <dbReference type="Proteomes" id="UP000799438"/>
    </source>
</evidence>
<dbReference type="EMBL" id="ML995489">
    <property type="protein sequence ID" value="KAF2140507.1"/>
    <property type="molecule type" value="Genomic_DNA"/>
</dbReference>
<gene>
    <name evidence="1" type="ORF">K452DRAFT_47608</name>
</gene>